<organism evidence="1 2">
    <name type="scientific">Gymnopus androsaceus JB14</name>
    <dbReference type="NCBI Taxonomy" id="1447944"/>
    <lineage>
        <taxon>Eukaryota</taxon>
        <taxon>Fungi</taxon>
        <taxon>Dikarya</taxon>
        <taxon>Basidiomycota</taxon>
        <taxon>Agaricomycotina</taxon>
        <taxon>Agaricomycetes</taxon>
        <taxon>Agaricomycetidae</taxon>
        <taxon>Agaricales</taxon>
        <taxon>Marasmiineae</taxon>
        <taxon>Omphalotaceae</taxon>
        <taxon>Gymnopus</taxon>
    </lineage>
</organism>
<evidence type="ECO:0000313" key="2">
    <source>
        <dbReference type="Proteomes" id="UP000799118"/>
    </source>
</evidence>
<proteinExistence type="predicted"/>
<keyword evidence="2" id="KW-1185">Reference proteome</keyword>
<dbReference type="Proteomes" id="UP000799118">
    <property type="component" value="Unassembled WGS sequence"/>
</dbReference>
<dbReference type="InterPro" id="IPR027417">
    <property type="entry name" value="P-loop_NTPase"/>
</dbReference>
<name>A0A6A4IEM3_9AGAR</name>
<accession>A0A6A4IEM3</accession>
<dbReference type="SUPFAM" id="SSF52540">
    <property type="entry name" value="P-loop containing nucleoside triphosphate hydrolases"/>
    <property type="match status" value="1"/>
</dbReference>
<evidence type="ECO:0000313" key="1">
    <source>
        <dbReference type="EMBL" id="KAE9408450.1"/>
    </source>
</evidence>
<dbReference type="EMBL" id="ML769391">
    <property type="protein sequence ID" value="KAE9408450.1"/>
    <property type="molecule type" value="Genomic_DNA"/>
</dbReference>
<dbReference type="OrthoDB" id="5424500at2759"/>
<gene>
    <name evidence="1" type="ORF">BT96DRAFT_970740</name>
</gene>
<dbReference type="Gene3D" id="3.40.50.300">
    <property type="entry name" value="P-loop containing nucleotide triphosphate hydrolases"/>
    <property type="match status" value="1"/>
</dbReference>
<protein>
    <submittedName>
        <fullName evidence="1">Uncharacterized protein</fullName>
    </submittedName>
</protein>
<sequence>MDEQPGLRQIVLSDDLTCNDALDRLANKYGKDRVPNAEMLLYKPKNLSWMPRDTLMERTKSWLLTTRPTNLDEHLLLKSYFPQGLESQNGRKHWIRWNADDYQFPLAVIRREELVKSLYTHARAQRFFLVHGSPGSGKTTLCRLLHNYILDQEKDAEVQVLDRSVMDAFAHALESYKVFGYAEAMSGDGNKRWMLFDDGQETYDDARLWNTLFKLDTLKENTYIVFFAAYGSAKVGGRGLGTPVVINDEQRMAMWPTNDGRSALGSPLPIASLYLLRSEYDEMVQLRQRDLRLPRIMDDLKEWLFNFTAGHVGAVESILQGIMHQKACIIMIY</sequence>
<reference evidence="1" key="1">
    <citation type="journal article" date="2019" name="Environ. Microbiol.">
        <title>Fungal ecological strategies reflected in gene transcription - a case study of two litter decomposers.</title>
        <authorList>
            <person name="Barbi F."/>
            <person name="Kohler A."/>
            <person name="Barry K."/>
            <person name="Baskaran P."/>
            <person name="Daum C."/>
            <person name="Fauchery L."/>
            <person name="Ihrmark K."/>
            <person name="Kuo A."/>
            <person name="LaButti K."/>
            <person name="Lipzen A."/>
            <person name="Morin E."/>
            <person name="Grigoriev I.V."/>
            <person name="Henrissat B."/>
            <person name="Lindahl B."/>
            <person name="Martin F."/>
        </authorList>
    </citation>
    <scope>NUCLEOTIDE SEQUENCE</scope>
    <source>
        <strain evidence="1">JB14</strain>
    </source>
</reference>
<dbReference type="AlphaFoldDB" id="A0A6A4IEM3"/>